<evidence type="ECO:0000313" key="5">
    <source>
        <dbReference type="Proteomes" id="UP000009325"/>
    </source>
</evidence>
<dbReference type="PANTHER" id="PTHR42879:SF2">
    <property type="entry name" value="3-OXOACYL-[ACYL-CARRIER-PROTEIN] REDUCTASE FABG"/>
    <property type="match status" value="1"/>
</dbReference>
<evidence type="ECO:0000259" key="3">
    <source>
        <dbReference type="SMART" id="SM00822"/>
    </source>
</evidence>
<dbReference type="InterPro" id="IPR020904">
    <property type="entry name" value="Sc_DH/Rdtase_CS"/>
</dbReference>
<reference evidence="4 5" key="1">
    <citation type="submission" date="2012-08" db="EMBL/GenBank/DDBJ databases">
        <title>Draft Genome Sequences of Lactobacillus equicursoris CIP 110162T, isolated from thoroughbred racehorse feces and Lactobacillus sp. CRBIP 24.137 isolated from urine of human.</title>
        <authorList>
            <person name="Cousin S."/>
            <person name="Loux V."/>
            <person name="Ma L."/>
            <person name="Creno S."/>
            <person name="Clermont D."/>
            <person name="Bizet C."/>
            <person name="Bouchier C."/>
        </authorList>
    </citation>
    <scope>NUCLEOTIDE SEQUENCE [LARGE SCALE GENOMIC DNA]</scope>
    <source>
        <strain evidence="4 5">66c</strain>
    </source>
</reference>
<dbReference type="GO" id="GO:0004316">
    <property type="term" value="F:3-oxoacyl-[acyl-carrier-protein] reductase (NADPH) activity"/>
    <property type="evidence" value="ECO:0007669"/>
    <property type="project" value="UniProtKB-EC"/>
</dbReference>
<comment type="caution">
    <text evidence="4">The sequence shown here is derived from an EMBL/GenBank/DDBJ whole genome shotgun (WGS) entry which is preliminary data.</text>
</comment>
<comment type="similarity">
    <text evidence="1">Belongs to the short-chain dehydrogenases/reductases (SDR) family.</text>
</comment>
<dbReference type="EC" id="1.1.1.100" evidence="4"/>
<evidence type="ECO:0000313" key="4">
    <source>
        <dbReference type="EMBL" id="CCK84259.1"/>
    </source>
</evidence>
<dbReference type="GO" id="GO:0032787">
    <property type="term" value="P:monocarboxylic acid metabolic process"/>
    <property type="evidence" value="ECO:0007669"/>
    <property type="project" value="UniProtKB-ARBA"/>
</dbReference>
<dbReference type="OrthoDB" id="9803333at2"/>
<dbReference type="PRINTS" id="PR00081">
    <property type="entry name" value="GDHRDH"/>
</dbReference>
<dbReference type="PRINTS" id="PR00080">
    <property type="entry name" value="SDRFAMILY"/>
</dbReference>
<dbReference type="InterPro" id="IPR036291">
    <property type="entry name" value="NAD(P)-bd_dom_sf"/>
</dbReference>
<dbReference type="Gene3D" id="3.40.50.720">
    <property type="entry name" value="NAD(P)-binding Rossmann-like Domain"/>
    <property type="match status" value="1"/>
</dbReference>
<dbReference type="RefSeq" id="WP_009558420.1">
    <property type="nucleotide sequence ID" value="NZ_CALZ01000127.1"/>
</dbReference>
<dbReference type="Proteomes" id="UP000009325">
    <property type="component" value="Unassembled WGS sequence"/>
</dbReference>
<dbReference type="InterPro" id="IPR002347">
    <property type="entry name" value="SDR_fam"/>
</dbReference>
<protein>
    <submittedName>
        <fullName evidence="4">3-oxoacyl-[acyl-carrier-protein] reductase</fullName>
        <ecNumber evidence="4">1.1.1.100</ecNumber>
    </submittedName>
</protein>
<dbReference type="InterPro" id="IPR057326">
    <property type="entry name" value="KR_dom"/>
</dbReference>
<organism evidence="4 5">
    <name type="scientific">Lactobacillus equicursoris 66c</name>
    <dbReference type="NCBI Taxonomy" id="872326"/>
    <lineage>
        <taxon>Bacteria</taxon>
        <taxon>Bacillati</taxon>
        <taxon>Bacillota</taxon>
        <taxon>Bacilli</taxon>
        <taxon>Lactobacillales</taxon>
        <taxon>Lactobacillaceae</taxon>
        <taxon>Lactobacillus</taxon>
    </lineage>
</organism>
<evidence type="ECO:0000256" key="2">
    <source>
        <dbReference type="ARBA" id="ARBA00023002"/>
    </source>
</evidence>
<dbReference type="AlphaFoldDB" id="K0NQM3"/>
<evidence type="ECO:0000256" key="1">
    <source>
        <dbReference type="ARBA" id="ARBA00006484"/>
    </source>
</evidence>
<dbReference type="FunFam" id="3.40.50.720:FF:000173">
    <property type="entry name" value="3-oxoacyl-[acyl-carrier protein] reductase"/>
    <property type="match status" value="1"/>
</dbReference>
<dbReference type="SMART" id="SM00822">
    <property type="entry name" value="PKS_KR"/>
    <property type="match status" value="1"/>
</dbReference>
<gene>
    <name evidence="4" type="ORF">BN146_08490</name>
</gene>
<dbReference type="InterPro" id="IPR050259">
    <property type="entry name" value="SDR"/>
</dbReference>
<dbReference type="Pfam" id="PF13561">
    <property type="entry name" value="adh_short_C2"/>
    <property type="match status" value="1"/>
</dbReference>
<keyword evidence="2 4" id="KW-0560">Oxidoreductase</keyword>
<accession>K0NQM3</accession>
<proteinExistence type="inferred from homology"/>
<dbReference type="PANTHER" id="PTHR42879">
    <property type="entry name" value="3-OXOACYL-(ACYL-CARRIER-PROTEIN) REDUCTASE"/>
    <property type="match status" value="1"/>
</dbReference>
<dbReference type="SUPFAM" id="SSF51735">
    <property type="entry name" value="NAD(P)-binding Rossmann-fold domains"/>
    <property type="match status" value="1"/>
</dbReference>
<feature type="domain" description="Ketoreductase" evidence="3">
    <location>
        <begin position="6"/>
        <end position="184"/>
    </location>
</feature>
<dbReference type="PROSITE" id="PS00061">
    <property type="entry name" value="ADH_SHORT"/>
    <property type="match status" value="1"/>
</dbReference>
<dbReference type="EMBL" id="CALZ01000127">
    <property type="protein sequence ID" value="CCK84259.1"/>
    <property type="molecule type" value="Genomic_DNA"/>
</dbReference>
<sequence length="243" mass="25623">MDLKDKTVLVTGSTHGIGRACGLAFLQKGSRVVFNGRKEMPEDLQAELAAYPGQWEYMPADVSQEADVKGLIKQVVAEFGSLDVLVHSAGITKDQIMIGLKTSDFDEVINVNLRGSFLINKYAMKKMLKQRSGAIINLSSVVGMHGNQGQANYAAAKAGVIALTKTAAKEGAARGVRVNAIAPGMIETRMTEAVSDEAAEAALAAIPLGRYGQAGEIAHAAVFLAENDYITGQALVVDGGMTI</sequence>
<name>K0NQM3_9LACO</name>